<dbReference type="Proteomes" id="UP000254554">
    <property type="component" value="Unassembled WGS sequence"/>
</dbReference>
<organism evidence="2 3">
    <name type="scientific">Fluoribacter dumoffii</name>
    <dbReference type="NCBI Taxonomy" id="463"/>
    <lineage>
        <taxon>Bacteria</taxon>
        <taxon>Pseudomonadati</taxon>
        <taxon>Pseudomonadota</taxon>
        <taxon>Gammaproteobacteria</taxon>
        <taxon>Legionellales</taxon>
        <taxon>Legionellaceae</taxon>
        <taxon>Fluoribacter</taxon>
    </lineage>
</organism>
<feature type="transmembrane region" description="Helical" evidence="1">
    <location>
        <begin position="53"/>
        <end position="82"/>
    </location>
</feature>
<evidence type="ECO:0000313" key="3">
    <source>
        <dbReference type="Proteomes" id="UP000254554"/>
    </source>
</evidence>
<dbReference type="GeneID" id="93292214"/>
<dbReference type="AlphaFoldDB" id="A0A377G8K6"/>
<proteinExistence type="predicted"/>
<keyword evidence="1" id="KW-1133">Transmembrane helix</keyword>
<protein>
    <submittedName>
        <fullName evidence="2">Uncharacterized protein</fullName>
    </submittedName>
</protein>
<evidence type="ECO:0000256" key="1">
    <source>
        <dbReference type="SAM" id="Phobius"/>
    </source>
</evidence>
<name>A0A377G8K6_9GAMM</name>
<dbReference type="RefSeq" id="WP_010653412.1">
    <property type="nucleotide sequence ID" value="NZ_JAPHOO010000001.1"/>
</dbReference>
<dbReference type="OrthoDB" id="5643799at2"/>
<feature type="transmembrane region" description="Helical" evidence="1">
    <location>
        <begin position="12"/>
        <end position="33"/>
    </location>
</feature>
<keyword evidence="3" id="KW-1185">Reference proteome</keyword>
<dbReference type="EMBL" id="UGGT01000001">
    <property type="protein sequence ID" value="STO21132.1"/>
    <property type="molecule type" value="Genomic_DNA"/>
</dbReference>
<keyword evidence="1" id="KW-0472">Membrane</keyword>
<accession>A0A377G8K6</accession>
<gene>
    <name evidence="2" type="ORF">NCTC11370_01193</name>
</gene>
<evidence type="ECO:0000313" key="2">
    <source>
        <dbReference type="EMBL" id="STO21132.1"/>
    </source>
</evidence>
<keyword evidence="1" id="KW-0812">Transmembrane</keyword>
<sequence>MAFGKIDPVSLGASLGILSGISTFFMGLMVLLFNTGKPFKGMMGTIYFTYDLSFLQCLLGGISVAIGMFVGGYIVGLAYNYLREQI</sequence>
<dbReference type="STRING" id="1094715.GCA_000236165_01228"/>
<reference evidence="2 3" key="1">
    <citation type="submission" date="2018-06" db="EMBL/GenBank/DDBJ databases">
        <authorList>
            <consortium name="Pathogen Informatics"/>
            <person name="Doyle S."/>
        </authorList>
    </citation>
    <scope>NUCLEOTIDE SEQUENCE [LARGE SCALE GENOMIC DNA]</scope>
    <source>
        <strain evidence="2 3">NCTC11370</strain>
    </source>
</reference>